<protein>
    <submittedName>
        <fullName evidence="3">Beta-lactamase regulating signal transducer with metallopeptidase domain</fullName>
    </submittedName>
</protein>
<feature type="transmembrane region" description="Helical" evidence="1">
    <location>
        <begin position="167"/>
        <end position="186"/>
    </location>
</feature>
<keyword evidence="1" id="KW-0472">Membrane</keyword>
<evidence type="ECO:0000259" key="2">
    <source>
        <dbReference type="Pfam" id="PF05569"/>
    </source>
</evidence>
<keyword evidence="1" id="KW-1133">Transmembrane helix</keyword>
<feature type="domain" description="Peptidase M56" evidence="2">
    <location>
        <begin position="55"/>
        <end position="247"/>
    </location>
</feature>
<dbReference type="AlphaFoldDB" id="A0A7W0BWB9"/>
<dbReference type="InterPro" id="IPR008756">
    <property type="entry name" value="Peptidase_M56"/>
</dbReference>
<organism evidence="3 4">
    <name type="scientific">[Anoxybacillus] calidus</name>
    <dbReference type="NCBI Taxonomy" id="575178"/>
    <lineage>
        <taxon>Bacteria</taxon>
        <taxon>Bacillati</taxon>
        <taxon>Bacillota</taxon>
        <taxon>Bacilli</taxon>
        <taxon>Bacillales</taxon>
        <taxon>Anoxybacillaceae</taxon>
        <taxon>Paranoxybacillus</taxon>
    </lineage>
</organism>
<dbReference type="RefSeq" id="WP_181536931.1">
    <property type="nucleotide sequence ID" value="NZ_JACDUU010000002.1"/>
</dbReference>
<sequence>MSKNPSKVIFITCTFIAGTILFQMGMYILYVLLDWDLKFNLIQVCHSVARSLGLSSIEYMLDALVFYTVFLSIWKIGKQLFTANKIYKRLAIYRHEQLTQEINRKYNEGNQDFTVISCSAPIAVTMGFRNPKMILSTGLVNLLDNNELEAVIYHELYHKKHRDPLKIFLLSLFASIMWYIPILKWLHQKYKIVREVLADHYAINRQGTSVDLGSALLKMLKTGNRANMPFSYVSFADTSINYRIKYILDPQTEIPLKLPFMLTITSIYVFLMLCILFLITLI</sequence>
<reference evidence="3 4" key="1">
    <citation type="submission" date="2020-07" db="EMBL/GenBank/DDBJ databases">
        <title>Genomic Encyclopedia of Type Strains, Phase IV (KMG-IV): sequencing the most valuable type-strain genomes for metagenomic binning, comparative biology and taxonomic classification.</title>
        <authorList>
            <person name="Goeker M."/>
        </authorList>
    </citation>
    <scope>NUCLEOTIDE SEQUENCE [LARGE SCALE GENOMIC DNA]</scope>
    <source>
        <strain evidence="3 4">DSM 25220</strain>
    </source>
</reference>
<evidence type="ECO:0000313" key="4">
    <source>
        <dbReference type="Proteomes" id="UP000580891"/>
    </source>
</evidence>
<name>A0A7W0BWB9_9BACL</name>
<accession>A0A7W0BWB9</accession>
<keyword evidence="1" id="KW-0812">Transmembrane</keyword>
<dbReference type="CDD" id="cd07326">
    <property type="entry name" value="M56_BlaR1_MecR1_like"/>
    <property type="match status" value="1"/>
</dbReference>
<evidence type="ECO:0000313" key="3">
    <source>
        <dbReference type="EMBL" id="MBA2871076.1"/>
    </source>
</evidence>
<gene>
    <name evidence="3" type="ORF">HNQ85_001346</name>
</gene>
<dbReference type="PANTHER" id="PTHR34978">
    <property type="entry name" value="POSSIBLE SENSOR-TRANSDUCER PROTEIN BLAR"/>
    <property type="match status" value="1"/>
</dbReference>
<evidence type="ECO:0000256" key="1">
    <source>
        <dbReference type="SAM" id="Phobius"/>
    </source>
</evidence>
<keyword evidence="4" id="KW-1185">Reference proteome</keyword>
<proteinExistence type="predicted"/>
<dbReference type="PANTHER" id="PTHR34978:SF3">
    <property type="entry name" value="SLR0241 PROTEIN"/>
    <property type="match status" value="1"/>
</dbReference>
<comment type="caution">
    <text evidence="3">The sequence shown here is derived from an EMBL/GenBank/DDBJ whole genome shotgun (WGS) entry which is preliminary data.</text>
</comment>
<dbReference type="Pfam" id="PF05569">
    <property type="entry name" value="Peptidase_M56"/>
    <property type="match status" value="1"/>
</dbReference>
<feature type="transmembrane region" description="Helical" evidence="1">
    <location>
        <begin position="258"/>
        <end position="281"/>
    </location>
</feature>
<dbReference type="InterPro" id="IPR052173">
    <property type="entry name" value="Beta-lactam_resp_regulator"/>
</dbReference>
<dbReference type="EMBL" id="JACDUU010000002">
    <property type="protein sequence ID" value="MBA2871076.1"/>
    <property type="molecule type" value="Genomic_DNA"/>
</dbReference>
<feature type="transmembrane region" description="Helical" evidence="1">
    <location>
        <begin position="9"/>
        <end position="33"/>
    </location>
</feature>
<dbReference type="Proteomes" id="UP000580891">
    <property type="component" value="Unassembled WGS sequence"/>
</dbReference>
<feature type="transmembrane region" description="Helical" evidence="1">
    <location>
        <begin position="59"/>
        <end position="77"/>
    </location>
</feature>
<dbReference type="Gene3D" id="3.30.2010.10">
    <property type="entry name" value="Metalloproteases ('zincins'), catalytic domain"/>
    <property type="match status" value="1"/>
</dbReference>